<dbReference type="EMBL" id="CP036274">
    <property type="protein sequence ID" value="QDU27322.1"/>
    <property type="molecule type" value="Genomic_DNA"/>
</dbReference>
<evidence type="ECO:0000313" key="3">
    <source>
        <dbReference type="EMBL" id="QDU27322.1"/>
    </source>
</evidence>
<dbReference type="Proteomes" id="UP000315017">
    <property type="component" value="Chromosome"/>
</dbReference>
<feature type="compositionally biased region" description="Low complexity" evidence="1">
    <location>
        <begin position="250"/>
        <end position="271"/>
    </location>
</feature>
<keyword evidence="4" id="KW-1185">Reference proteome</keyword>
<evidence type="ECO:0000256" key="2">
    <source>
        <dbReference type="SAM" id="SignalP"/>
    </source>
</evidence>
<proteinExistence type="predicted"/>
<dbReference type="OrthoDB" id="214400at2"/>
<dbReference type="Gene3D" id="3.40.30.10">
    <property type="entry name" value="Glutaredoxin"/>
    <property type="match status" value="1"/>
</dbReference>
<organism evidence="3 4">
    <name type="scientific">Anatilimnocola aggregata</name>
    <dbReference type="NCBI Taxonomy" id="2528021"/>
    <lineage>
        <taxon>Bacteria</taxon>
        <taxon>Pseudomonadati</taxon>
        <taxon>Planctomycetota</taxon>
        <taxon>Planctomycetia</taxon>
        <taxon>Pirellulales</taxon>
        <taxon>Pirellulaceae</taxon>
        <taxon>Anatilimnocola</taxon>
    </lineage>
</organism>
<feature type="signal peptide" evidence="2">
    <location>
        <begin position="1"/>
        <end position="24"/>
    </location>
</feature>
<sequence length="271" mass="28445" precursor="true">MSLSNRAALLLIVAAAVAIPSASAQPAASKAQAAMSQAAQQGKYTFVLFYKQNDPATSTMNTTLQQSLAKYANVAVLTFVQVADPSEQALVAKYDVARAPMPMCVAIAPNGAMTGIFAQQLQAQHVANAIVTPTMMQVMRALQDNKLAFVTVHGSGNPVVPASLREFQSDPHFSARMVSLSMNAADPAEARFVAEMEVDPRTPGTHLSLLAPPGVLVGKFAANTPKATIAAALAEAGKCCDDPNCKHHQQPGQQQPTQGNNQAATQRAPAR</sequence>
<dbReference type="InterPro" id="IPR036249">
    <property type="entry name" value="Thioredoxin-like_sf"/>
</dbReference>
<dbReference type="AlphaFoldDB" id="A0A517YAZ0"/>
<evidence type="ECO:0000313" key="4">
    <source>
        <dbReference type="Proteomes" id="UP000315017"/>
    </source>
</evidence>
<protein>
    <recommendedName>
        <fullName evidence="5">Thioredoxin domain-containing protein</fullName>
    </recommendedName>
</protein>
<dbReference type="RefSeq" id="WP_145088171.1">
    <property type="nucleotide sequence ID" value="NZ_CP036274.1"/>
</dbReference>
<evidence type="ECO:0008006" key="5">
    <source>
        <dbReference type="Google" id="ProtNLM"/>
    </source>
</evidence>
<dbReference type="SUPFAM" id="SSF52833">
    <property type="entry name" value="Thioredoxin-like"/>
    <property type="match status" value="1"/>
</dbReference>
<accession>A0A517YAZ0</accession>
<evidence type="ECO:0000256" key="1">
    <source>
        <dbReference type="SAM" id="MobiDB-lite"/>
    </source>
</evidence>
<name>A0A517YAZ0_9BACT</name>
<dbReference type="KEGG" id="aagg:ETAA8_24090"/>
<feature type="region of interest" description="Disordered" evidence="1">
    <location>
        <begin position="241"/>
        <end position="271"/>
    </location>
</feature>
<reference evidence="3 4" key="1">
    <citation type="submission" date="2019-02" db="EMBL/GenBank/DDBJ databases">
        <title>Deep-cultivation of Planctomycetes and their phenomic and genomic characterization uncovers novel biology.</title>
        <authorList>
            <person name="Wiegand S."/>
            <person name="Jogler M."/>
            <person name="Boedeker C."/>
            <person name="Pinto D."/>
            <person name="Vollmers J."/>
            <person name="Rivas-Marin E."/>
            <person name="Kohn T."/>
            <person name="Peeters S.H."/>
            <person name="Heuer A."/>
            <person name="Rast P."/>
            <person name="Oberbeckmann S."/>
            <person name="Bunk B."/>
            <person name="Jeske O."/>
            <person name="Meyerdierks A."/>
            <person name="Storesund J.E."/>
            <person name="Kallscheuer N."/>
            <person name="Luecker S."/>
            <person name="Lage O.M."/>
            <person name="Pohl T."/>
            <person name="Merkel B.J."/>
            <person name="Hornburger P."/>
            <person name="Mueller R.-W."/>
            <person name="Bruemmer F."/>
            <person name="Labrenz M."/>
            <person name="Spormann A.M."/>
            <person name="Op den Camp H."/>
            <person name="Overmann J."/>
            <person name="Amann R."/>
            <person name="Jetten M.S.M."/>
            <person name="Mascher T."/>
            <person name="Medema M.H."/>
            <person name="Devos D.P."/>
            <person name="Kaster A.-K."/>
            <person name="Ovreas L."/>
            <person name="Rohde M."/>
            <person name="Galperin M.Y."/>
            <person name="Jogler C."/>
        </authorList>
    </citation>
    <scope>NUCLEOTIDE SEQUENCE [LARGE SCALE GENOMIC DNA]</scope>
    <source>
        <strain evidence="3 4">ETA_A8</strain>
    </source>
</reference>
<gene>
    <name evidence="3" type="ORF">ETAA8_24090</name>
</gene>
<keyword evidence="2" id="KW-0732">Signal</keyword>
<feature type="chain" id="PRO_5021842387" description="Thioredoxin domain-containing protein" evidence="2">
    <location>
        <begin position="25"/>
        <end position="271"/>
    </location>
</feature>